<feature type="non-terminal residue" evidence="2">
    <location>
        <position position="1"/>
    </location>
</feature>
<proteinExistence type="predicted"/>
<accession>A0A3E2H6Q6</accession>
<organism evidence="2 3">
    <name type="scientific">Scytalidium lignicola</name>
    <name type="common">Hyphomycete</name>
    <dbReference type="NCBI Taxonomy" id="5539"/>
    <lineage>
        <taxon>Eukaryota</taxon>
        <taxon>Fungi</taxon>
        <taxon>Dikarya</taxon>
        <taxon>Ascomycota</taxon>
        <taxon>Pezizomycotina</taxon>
        <taxon>Leotiomycetes</taxon>
        <taxon>Leotiomycetes incertae sedis</taxon>
        <taxon>Scytalidium</taxon>
    </lineage>
</organism>
<dbReference type="PANTHER" id="PTHR35179:SF2">
    <property type="entry name" value="START DOMAIN-CONTAINING PROTEIN"/>
    <property type="match status" value="1"/>
</dbReference>
<reference evidence="2 3" key="1">
    <citation type="submission" date="2018-05" db="EMBL/GenBank/DDBJ databases">
        <title>Draft genome sequence of Scytalidium lignicola DSM 105466, a ubiquitous saprotrophic fungus.</title>
        <authorList>
            <person name="Buettner E."/>
            <person name="Gebauer A.M."/>
            <person name="Hofrichter M."/>
            <person name="Liers C."/>
            <person name="Kellner H."/>
        </authorList>
    </citation>
    <scope>NUCLEOTIDE SEQUENCE [LARGE SCALE GENOMIC DNA]</scope>
    <source>
        <strain evidence="2 3">DSM 105466</strain>
    </source>
</reference>
<dbReference type="PANTHER" id="PTHR35179">
    <property type="entry name" value="PROTEIN CBG02620"/>
    <property type="match status" value="1"/>
</dbReference>
<evidence type="ECO:0008006" key="4">
    <source>
        <dbReference type="Google" id="ProtNLM"/>
    </source>
</evidence>
<dbReference type="STRING" id="5539.A0A3E2H6Q6"/>
<gene>
    <name evidence="2" type="ORF">B7463_g7260</name>
</gene>
<protein>
    <recommendedName>
        <fullName evidence="4">Geranylgeranyl pyrophosphate synthetase</fullName>
    </recommendedName>
</protein>
<name>A0A3E2H6Q6_SCYLI</name>
<keyword evidence="3" id="KW-1185">Reference proteome</keyword>
<dbReference type="EMBL" id="NCSJ02000140">
    <property type="protein sequence ID" value="RFU29085.1"/>
    <property type="molecule type" value="Genomic_DNA"/>
</dbReference>
<dbReference type="AlphaFoldDB" id="A0A3E2H6Q6"/>
<dbReference type="OMA" id="IVSVMKM"/>
<sequence length="489" mass="55000">MFGRRSRAKSVGIVRPPILQASSPPVGPLLEIVSRKDVGVGMAGHSQSSAVEEAAITHCEYIASYNWLDRSKPSIAIPGRAPPAWTPPITPVKLSLDSGTYYRDPNAARAPVFPLEPAVQAVLTEARELDTQSIDLFTCSSAFGSLLRFVRGVDKPFRFFVEIIGHTAFFIRHENSPTELIPDVKGYGHTFPEAYTTWDSEVKGSTSHQRLLQYSFGGLSCIVRFQCDGYLKSKAPKDTKRGTNHGADGISAILDSMDSMNVVASQDRMDLQAGTLNVEIAGRRIPQTAVFELKTRSVRNERNVFEEELPRFWTAQIDNFILARHESGAFNDIQVMDISERVKRWEQESQDDLRSLVWILRKIIAVANARNDKKLEVQCKSLEALELREQDSSEHNALPHYLKSQWLGNKLSRQKDYEVKAPFEGVGEPIGNEALKESEFHFYNPDLRDEESENRFYNSDWESEESEESEKDFTACSADSCGYCGHCSY</sequence>
<comment type="caution">
    <text evidence="2">The sequence shown here is derived from an EMBL/GenBank/DDBJ whole genome shotgun (WGS) entry which is preliminary data.</text>
</comment>
<feature type="compositionally biased region" description="Acidic residues" evidence="1">
    <location>
        <begin position="461"/>
        <end position="470"/>
    </location>
</feature>
<evidence type="ECO:0000256" key="1">
    <source>
        <dbReference type="SAM" id="MobiDB-lite"/>
    </source>
</evidence>
<evidence type="ECO:0000313" key="3">
    <source>
        <dbReference type="Proteomes" id="UP000258309"/>
    </source>
</evidence>
<dbReference type="Proteomes" id="UP000258309">
    <property type="component" value="Unassembled WGS sequence"/>
</dbReference>
<dbReference type="OrthoDB" id="5393654at2759"/>
<evidence type="ECO:0000313" key="2">
    <source>
        <dbReference type="EMBL" id="RFU29085.1"/>
    </source>
</evidence>
<feature type="region of interest" description="Disordered" evidence="1">
    <location>
        <begin position="451"/>
        <end position="470"/>
    </location>
</feature>
<feature type="non-terminal residue" evidence="2">
    <location>
        <position position="489"/>
    </location>
</feature>